<evidence type="ECO:0000313" key="4">
    <source>
        <dbReference type="Proteomes" id="UP000070121"/>
    </source>
</evidence>
<dbReference type="Pfam" id="PF13489">
    <property type="entry name" value="Methyltransf_23"/>
    <property type="match status" value="1"/>
</dbReference>
<evidence type="ECO:0000256" key="2">
    <source>
        <dbReference type="SAM" id="MobiDB-lite"/>
    </source>
</evidence>
<dbReference type="AlphaFoldDB" id="A0A135SLL9"/>
<dbReference type="InterPro" id="IPR029063">
    <property type="entry name" value="SAM-dependent_MTases_sf"/>
</dbReference>
<comment type="similarity">
    <text evidence="1">Belongs to the methyltransferase superfamily. LaeA methyltransferase family.</text>
</comment>
<protein>
    <recommendedName>
        <fullName evidence="5">Secondary metabolism regulator LAE1</fullName>
    </recommendedName>
</protein>
<dbReference type="PANTHER" id="PTHR43591">
    <property type="entry name" value="METHYLTRANSFERASE"/>
    <property type="match status" value="1"/>
</dbReference>
<dbReference type="Proteomes" id="UP000070121">
    <property type="component" value="Unassembled WGS sequence"/>
</dbReference>
<dbReference type="PANTHER" id="PTHR43591:SF24">
    <property type="entry name" value="2-METHOXY-6-POLYPRENYL-1,4-BENZOQUINOL METHYLASE, MITOCHONDRIAL"/>
    <property type="match status" value="1"/>
</dbReference>
<dbReference type="EMBL" id="JFFI01002342">
    <property type="protein sequence ID" value="KXH36820.1"/>
    <property type="molecule type" value="Genomic_DNA"/>
</dbReference>
<dbReference type="GO" id="GO:0008168">
    <property type="term" value="F:methyltransferase activity"/>
    <property type="evidence" value="ECO:0007669"/>
    <property type="project" value="TreeGrafter"/>
</dbReference>
<accession>A0A135SLL9</accession>
<reference evidence="3 4" key="1">
    <citation type="submission" date="2014-02" db="EMBL/GenBank/DDBJ databases">
        <title>The genome sequence of Colletotrichum salicis CBS 607.94.</title>
        <authorList>
            <person name="Baroncelli R."/>
            <person name="Thon M.R."/>
        </authorList>
    </citation>
    <scope>NUCLEOTIDE SEQUENCE [LARGE SCALE GENOMIC DNA]</scope>
    <source>
        <strain evidence="3 4">CBS 607.94</strain>
    </source>
</reference>
<evidence type="ECO:0008006" key="5">
    <source>
        <dbReference type="Google" id="ProtNLM"/>
    </source>
</evidence>
<organism evidence="3 4">
    <name type="scientific">Colletotrichum salicis</name>
    <dbReference type="NCBI Taxonomy" id="1209931"/>
    <lineage>
        <taxon>Eukaryota</taxon>
        <taxon>Fungi</taxon>
        <taxon>Dikarya</taxon>
        <taxon>Ascomycota</taxon>
        <taxon>Pezizomycotina</taxon>
        <taxon>Sordariomycetes</taxon>
        <taxon>Hypocreomycetidae</taxon>
        <taxon>Glomerellales</taxon>
        <taxon>Glomerellaceae</taxon>
        <taxon>Colletotrichum</taxon>
        <taxon>Colletotrichum acutatum species complex</taxon>
    </lineage>
</organism>
<dbReference type="Gene3D" id="3.40.50.150">
    <property type="entry name" value="Vaccinia Virus protein VP39"/>
    <property type="match status" value="1"/>
</dbReference>
<dbReference type="OrthoDB" id="2013972at2759"/>
<feature type="region of interest" description="Disordered" evidence="2">
    <location>
        <begin position="1"/>
        <end position="31"/>
    </location>
</feature>
<dbReference type="SUPFAM" id="SSF53335">
    <property type="entry name" value="S-adenosyl-L-methionine-dependent methyltransferases"/>
    <property type="match status" value="1"/>
</dbReference>
<dbReference type="CDD" id="cd02440">
    <property type="entry name" value="AdoMet_MTases"/>
    <property type="match status" value="1"/>
</dbReference>
<proteinExistence type="inferred from homology"/>
<dbReference type="STRING" id="1209931.A0A135SLL9"/>
<evidence type="ECO:0000313" key="3">
    <source>
        <dbReference type="EMBL" id="KXH36820.1"/>
    </source>
</evidence>
<gene>
    <name evidence="3" type="ORF">CSAL01_01190</name>
</gene>
<name>A0A135SLL9_9PEZI</name>
<evidence type="ECO:0000256" key="1">
    <source>
        <dbReference type="ARBA" id="ARBA00038158"/>
    </source>
</evidence>
<sequence length="381" mass="42939">MATPAQDVVVEPDDFNDNDSSLGDVGNDGTSSTASLYSSILDYRKENGRTYHKFRDGKYHFPNDEEENERLDLQHHIFDLSFDGKLGLSPPNEPESNVSRVLDLGTGTGIWAMDFGDEHPGAEVTGVDLSPIQPQFVPPNVKFEVDDIEDSWTYSRPFDYIHSRMMNSSISKWEEYIRQSYENLTPGGWLELQEFGLPLSDDDTLKEEHALYQSMKHLDEAAAKTDHAFVDLDALKPMLEAAGFVDVSELRFKWPSNTWPRHAKFKELGAWNYENITTGLQGFLMAALTRGLGWKSDEVNVLAAQARKDVGDRSIHAYWPIIKERSVRAGTVKDGPGGFLRTEHISPTLRNAAILTPIRSTIPEQADERKIFTDEVIEISD</sequence>
<comment type="caution">
    <text evidence="3">The sequence shown here is derived from an EMBL/GenBank/DDBJ whole genome shotgun (WGS) entry which is preliminary data.</text>
</comment>
<keyword evidence="4" id="KW-1185">Reference proteome</keyword>